<dbReference type="EMBL" id="CP090896">
    <property type="protein sequence ID" value="ULT83463.1"/>
    <property type="molecule type" value="Genomic_DNA"/>
</dbReference>
<feature type="transmembrane region" description="Helical" evidence="2">
    <location>
        <begin position="12"/>
        <end position="30"/>
    </location>
</feature>
<organism evidence="3 4">
    <name type="scientific">Caenorhabditis briggsae</name>
    <dbReference type="NCBI Taxonomy" id="6238"/>
    <lineage>
        <taxon>Eukaryota</taxon>
        <taxon>Metazoa</taxon>
        <taxon>Ecdysozoa</taxon>
        <taxon>Nematoda</taxon>
        <taxon>Chromadorea</taxon>
        <taxon>Rhabditida</taxon>
        <taxon>Rhabditina</taxon>
        <taxon>Rhabditomorpha</taxon>
        <taxon>Rhabditoidea</taxon>
        <taxon>Rhabditidae</taxon>
        <taxon>Peloderinae</taxon>
        <taxon>Caenorhabditis</taxon>
    </lineage>
</organism>
<feature type="region of interest" description="Disordered" evidence="1">
    <location>
        <begin position="292"/>
        <end position="326"/>
    </location>
</feature>
<dbReference type="PANTHER" id="PTHR22943:SF253">
    <property type="entry name" value="SEVEN TM RECEPTOR"/>
    <property type="match status" value="1"/>
</dbReference>
<feature type="transmembrane region" description="Helical" evidence="2">
    <location>
        <begin position="42"/>
        <end position="66"/>
    </location>
</feature>
<feature type="compositionally biased region" description="Polar residues" evidence="1">
    <location>
        <begin position="301"/>
        <end position="326"/>
    </location>
</feature>
<evidence type="ECO:0000313" key="4">
    <source>
        <dbReference type="Proteomes" id="UP000827892"/>
    </source>
</evidence>
<dbReference type="Proteomes" id="UP000827892">
    <property type="component" value="Chromosome X"/>
</dbReference>
<dbReference type="PANTHER" id="PTHR22943">
    <property type="entry name" value="7-TRANSMEMBRANE DOMAIN RECEPTOR C.ELEGANS"/>
    <property type="match status" value="1"/>
</dbReference>
<protein>
    <submittedName>
        <fullName evidence="3">Uncharacterized protein</fullName>
    </submittedName>
</protein>
<keyword evidence="2" id="KW-0472">Membrane</keyword>
<dbReference type="AlphaFoldDB" id="A0AAE8ZPM3"/>
<sequence length="326" mass="37469">MNVEKLVQYIQYGGFVSAQVINVTLLYLLYFRANSSFGRYRVLMMVFSIFAMVYSLIEILTLPVTFCKGRSLFLGSDGPFTLYRQIGVPLIGNWENVKNTAEKVYYFEGQRIILTIAPCFVVFVAWTCNVYFLMGYDEEKENIYQNFGKYRILMIVFCLFAIVYSLVEVLTLPVMFVKGRSLCVCSNGPLRLYRPIGVPLTLILFIIPDNSESVCVTKRTDWGQFGSFFTDPLCDVWCRMRRCGKGECRENPTTTNTANCVCEKCYRDNNGNVIFPEDDGFYQQSRLNFDNPSMSSSSSSFNGGTMNQRNQDNLYPSQNSYDYDRN</sequence>
<evidence type="ECO:0000313" key="3">
    <source>
        <dbReference type="EMBL" id="ULT83463.1"/>
    </source>
</evidence>
<evidence type="ECO:0000256" key="2">
    <source>
        <dbReference type="SAM" id="Phobius"/>
    </source>
</evidence>
<gene>
    <name evidence="3" type="ORF">L3Y34_012593</name>
</gene>
<keyword evidence="2" id="KW-0812">Transmembrane</keyword>
<reference evidence="3 4" key="1">
    <citation type="submission" date="2022-05" db="EMBL/GenBank/DDBJ databases">
        <title>Chromosome-level reference genomes for two strains of Caenorhabditis briggsae: an improved platform for comparative genomics.</title>
        <authorList>
            <person name="Stevens L."/>
            <person name="Andersen E.C."/>
        </authorList>
    </citation>
    <scope>NUCLEOTIDE SEQUENCE [LARGE SCALE GENOMIC DNA]</scope>
    <source>
        <strain evidence="3">QX1410_ONT</strain>
        <tissue evidence="3">Whole-organism</tissue>
    </source>
</reference>
<feature type="transmembrane region" description="Helical" evidence="2">
    <location>
        <begin position="112"/>
        <end position="132"/>
    </location>
</feature>
<dbReference type="InterPro" id="IPR019428">
    <property type="entry name" value="7TM_GPCR_serpentine_rcpt_Str"/>
</dbReference>
<evidence type="ECO:0000256" key="1">
    <source>
        <dbReference type="SAM" id="MobiDB-lite"/>
    </source>
</evidence>
<proteinExistence type="predicted"/>
<keyword evidence="2" id="KW-1133">Transmembrane helix</keyword>
<name>A0AAE8ZPM3_CAEBR</name>
<feature type="transmembrane region" description="Helical" evidence="2">
    <location>
        <begin position="152"/>
        <end position="176"/>
    </location>
</feature>
<accession>A0AAE8ZPM3</accession>
<dbReference type="Pfam" id="PF10326">
    <property type="entry name" value="7TM_GPCR_Str"/>
    <property type="match status" value="2"/>
</dbReference>